<name>A0A183UMT9_TOXCA</name>
<dbReference type="PANTHER" id="PTHR42735">
    <property type="match status" value="1"/>
</dbReference>
<keyword evidence="2" id="KW-0663">Pyridoxal phosphate</keyword>
<sequence>MSDYINGALQRSIDIIEEVESVIDDFLRKFEPWQVAVASVCGTVAVMRIRQIIRRMRDSVLSLVMLLPSIRRMIDKELVAASAKLTDQIHRCDSKRVFLKELPKSGMTDTNILALADEYSSMGDGRSVISSGHVSGAVYSDCDDKSLTSVQSEIFKMFGYSNPLHPMLFPDCRKMEAEVVRMVANMFNGDEQVRGTVSTFFFPEFIFSL</sequence>
<evidence type="ECO:0000313" key="5">
    <source>
        <dbReference type="Proteomes" id="UP000050794"/>
    </source>
</evidence>
<dbReference type="Gene3D" id="3.40.640.10">
    <property type="entry name" value="Type I PLP-dependent aspartate aminotransferase-like (Major domain)"/>
    <property type="match status" value="1"/>
</dbReference>
<protein>
    <submittedName>
        <fullName evidence="6">Dynamin_M domain-containing protein</fullName>
    </submittedName>
</protein>
<comment type="cofactor">
    <cofactor evidence="1">
        <name>pyridoxal 5'-phosphate</name>
        <dbReference type="ChEBI" id="CHEBI:597326"/>
    </cofactor>
</comment>
<dbReference type="GO" id="GO:0005783">
    <property type="term" value="C:endoplasmic reticulum"/>
    <property type="evidence" value="ECO:0007669"/>
    <property type="project" value="TreeGrafter"/>
</dbReference>
<accession>A0A183UMT9</accession>
<gene>
    <name evidence="4" type="ORF">TCNE_LOCUS9809</name>
</gene>
<dbReference type="GO" id="GO:0030149">
    <property type="term" value="P:sphingolipid catabolic process"/>
    <property type="evidence" value="ECO:0007669"/>
    <property type="project" value="TreeGrafter"/>
</dbReference>
<organism evidence="5 6">
    <name type="scientific">Toxocara canis</name>
    <name type="common">Canine roundworm</name>
    <dbReference type="NCBI Taxonomy" id="6265"/>
    <lineage>
        <taxon>Eukaryota</taxon>
        <taxon>Metazoa</taxon>
        <taxon>Ecdysozoa</taxon>
        <taxon>Nematoda</taxon>
        <taxon>Chromadorea</taxon>
        <taxon>Rhabditida</taxon>
        <taxon>Spirurina</taxon>
        <taxon>Ascaridomorpha</taxon>
        <taxon>Ascaridoidea</taxon>
        <taxon>Toxocaridae</taxon>
        <taxon>Toxocara</taxon>
    </lineage>
</organism>
<evidence type="ECO:0000256" key="2">
    <source>
        <dbReference type="ARBA" id="ARBA00022898"/>
    </source>
</evidence>
<reference evidence="4 5" key="2">
    <citation type="submission" date="2018-11" db="EMBL/GenBank/DDBJ databases">
        <authorList>
            <consortium name="Pathogen Informatics"/>
        </authorList>
    </citation>
    <scope>NUCLEOTIDE SEQUENCE [LARGE SCALE GENOMIC DNA]</scope>
</reference>
<evidence type="ECO:0000313" key="6">
    <source>
        <dbReference type="WBParaSite" id="TCNE_0000980901-mRNA-1"/>
    </source>
</evidence>
<evidence type="ECO:0000256" key="3">
    <source>
        <dbReference type="ARBA" id="ARBA00023239"/>
    </source>
</evidence>
<dbReference type="WBParaSite" id="TCNE_0000980901-mRNA-1">
    <property type="protein sequence ID" value="TCNE_0000980901-mRNA-1"/>
    <property type="gene ID" value="TCNE_0000980901"/>
</dbReference>
<dbReference type="SUPFAM" id="SSF53383">
    <property type="entry name" value="PLP-dependent transferases"/>
    <property type="match status" value="1"/>
</dbReference>
<evidence type="ECO:0000256" key="1">
    <source>
        <dbReference type="ARBA" id="ARBA00001933"/>
    </source>
</evidence>
<keyword evidence="3" id="KW-0456">Lyase</keyword>
<dbReference type="GO" id="GO:0016020">
    <property type="term" value="C:membrane"/>
    <property type="evidence" value="ECO:0007669"/>
    <property type="project" value="GOC"/>
</dbReference>
<evidence type="ECO:0000313" key="4">
    <source>
        <dbReference type="EMBL" id="VDM41130.1"/>
    </source>
</evidence>
<dbReference type="GO" id="GO:0008117">
    <property type="term" value="F:sphinganine-1-phosphate aldolase activity"/>
    <property type="evidence" value="ECO:0007669"/>
    <property type="project" value="TreeGrafter"/>
</dbReference>
<dbReference type="InterPro" id="IPR015424">
    <property type="entry name" value="PyrdxlP-dep_Trfase"/>
</dbReference>
<reference evidence="6" key="1">
    <citation type="submission" date="2016-06" db="UniProtKB">
        <authorList>
            <consortium name="WormBaseParasite"/>
        </authorList>
    </citation>
    <scope>IDENTIFICATION</scope>
</reference>
<dbReference type="Proteomes" id="UP000050794">
    <property type="component" value="Unassembled WGS sequence"/>
</dbReference>
<dbReference type="EMBL" id="UYWY01020292">
    <property type="protein sequence ID" value="VDM41130.1"/>
    <property type="molecule type" value="Genomic_DNA"/>
</dbReference>
<keyword evidence="5" id="KW-1185">Reference proteome</keyword>
<proteinExistence type="predicted"/>
<dbReference type="PANTHER" id="PTHR42735:SF6">
    <property type="entry name" value="SPHINGOSINE-1-PHOSPHATE LYASE 1"/>
    <property type="match status" value="1"/>
</dbReference>
<dbReference type="AlphaFoldDB" id="A0A183UMT9"/>
<dbReference type="InterPro" id="IPR050477">
    <property type="entry name" value="GrpII_AminoAcid_Decarb"/>
</dbReference>
<dbReference type="InterPro" id="IPR015421">
    <property type="entry name" value="PyrdxlP-dep_Trfase_major"/>
</dbReference>